<keyword evidence="3" id="KW-0418">Kinase</keyword>
<evidence type="ECO:0000256" key="2">
    <source>
        <dbReference type="ARBA" id="ARBA00022679"/>
    </source>
</evidence>
<dbReference type="InterPro" id="IPR001048">
    <property type="entry name" value="Asp/Glu/Uridylate_kinase"/>
</dbReference>
<dbReference type="GO" id="GO:0008804">
    <property type="term" value="F:carbamate kinase activity"/>
    <property type="evidence" value="ECO:0007669"/>
    <property type="project" value="InterPro"/>
</dbReference>
<dbReference type="PANTHER" id="PTHR30409:SF1">
    <property type="entry name" value="CARBAMATE KINASE-RELATED"/>
    <property type="match status" value="1"/>
</dbReference>
<evidence type="ECO:0000259" key="4">
    <source>
        <dbReference type="Pfam" id="PF00696"/>
    </source>
</evidence>
<accession>X1BBS6</accession>
<gene>
    <name evidence="5" type="ORF">S01H4_08403</name>
</gene>
<dbReference type="InterPro" id="IPR036393">
    <property type="entry name" value="AceGlu_kinase-like_sf"/>
</dbReference>
<dbReference type="FunFam" id="3.40.1160.10:FF:000007">
    <property type="entry name" value="Carbamate kinase"/>
    <property type="match status" value="1"/>
</dbReference>
<dbReference type="InterPro" id="IPR003964">
    <property type="entry name" value="Carb_kinase"/>
</dbReference>
<dbReference type="AlphaFoldDB" id="X1BBS6"/>
<dbReference type="Pfam" id="PF00696">
    <property type="entry name" value="AA_kinase"/>
    <property type="match status" value="1"/>
</dbReference>
<feature type="domain" description="Aspartate/glutamate/uridylate kinase" evidence="4">
    <location>
        <begin position="3"/>
        <end position="289"/>
    </location>
</feature>
<sequence>MSKVAVVAIGGNSLIKDKDHQTVSDQFETTRQTCVHIAGMIEKGWDVVITHGNGPQVGFILLRSEIASNVLHTVPLDSCGADTQGAIGYMIQQSLYNEFKKRKIDKQATTVVTQVVVDKNDIAFKNLTKPIGPFYNEKKAKEYSNERNWSIMEDAGRGWRRVVPSPIPLEIVERDAIKSLIDKGFVAIAVGGGGIPVARDDYGNLYGVEAVIDKDYASGLLANSINADLFLISTAVEKVALNYGKPDQKDLDTINLSEAEKYYNEGHFPQGSMGPKIKAVIDFLKKGGKEA</sequence>
<dbReference type="EMBL" id="BART01002881">
    <property type="protein sequence ID" value="GAG69436.1"/>
    <property type="molecule type" value="Genomic_DNA"/>
</dbReference>
<organism evidence="5">
    <name type="scientific">marine sediment metagenome</name>
    <dbReference type="NCBI Taxonomy" id="412755"/>
    <lineage>
        <taxon>unclassified sequences</taxon>
        <taxon>metagenomes</taxon>
        <taxon>ecological metagenomes</taxon>
    </lineage>
</organism>
<dbReference type="PANTHER" id="PTHR30409">
    <property type="entry name" value="CARBAMATE KINASE"/>
    <property type="match status" value="1"/>
</dbReference>
<dbReference type="CDD" id="cd04235">
    <property type="entry name" value="AAK_CK"/>
    <property type="match status" value="1"/>
</dbReference>
<keyword evidence="2" id="KW-0808">Transferase</keyword>
<protein>
    <recommendedName>
        <fullName evidence="4">Aspartate/glutamate/uridylate kinase domain-containing protein</fullName>
    </recommendedName>
</protein>
<evidence type="ECO:0000256" key="1">
    <source>
        <dbReference type="ARBA" id="ARBA00011066"/>
    </source>
</evidence>
<dbReference type="GO" id="GO:0005829">
    <property type="term" value="C:cytosol"/>
    <property type="evidence" value="ECO:0007669"/>
    <property type="project" value="TreeGrafter"/>
</dbReference>
<dbReference type="Gene3D" id="3.40.1160.10">
    <property type="entry name" value="Acetylglutamate kinase-like"/>
    <property type="match status" value="1"/>
</dbReference>
<feature type="non-terminal residue" evidence="5">
    <location>
        <position position="291"/>
    </location>
</feature>
<comment type="caution">
    <text evidence="5">The sequence shown here is derived from an EMBL/GenBank/DDBJ whole genome shotgun (WGS) entry which is preliminary data.</text>
</comment>
<evidence type="ECO:0000313" key="5">
    <source>
        <dbReference type="EMBL" id="GAG69436.1"/>
    </source>
</evidence>
<reference evidence="5" key="1">
    <citation type="journal article" date="2014" name="Front. Microbiol.">
        <title>High frequency of phylogenetically diverse reductive dehalogenase-homologous genes in deep subseafloor sedimentary metagenomes.</title>
        <authorList>
            <person name="Kawai M."/>
            <person name="Futagami T."/>
            <person name="Toyoda A."/>
            <person name="Takaki Y."/>
            <person name="Nishi S."/>
            <person name="Hori S."/>
            <person name="Arai W."/>
            <person name="Tsubouchi T."/>
            <person name="Morono Y."/>
            <person name="Uchiyama I."/>
            <person name="Ito T."/>
            <person name="Fujiyama A."/>
            <person name="Inagaki F."/>
            <person name="Takami H."/>
        </authorList>
    </citation>
    <scope>NUCLEOTIDE SEQUENCE</scope>
    <source>
        <strain evidence="5">Expedition CK06-06</strain>
    </source>
</reference>
<dbReference type="PIRSF" id="PIRSF000723">
    <property type="entry name" value="Carbamate_kin"/>
    <property type="match status" value="1"/>
</dbReference>
<dbReference type="GO" id="GO:0019546">
    <property type="term" value="P:L-arginine deiminase pathway"/>
    <property type="evidence" value="ECO:0007669"/>
    <property type="project" value="TreeGrafter"/>
</dbReference>
<evidence type="ECO:0000256" key="3">
    <source>
        <dbReference type="ARBA" id="ARBA00022777"/>
    </source>
</evidence>
<dbReference type="SUPFAM" id="SSF53633">
    <property type="entry name" value="Carbamate kinase-like"/>
    <property type="match status" value="1"/>
</dbReference>
<dbReference type="PRINTS" id="PR01469">
    <property type="entry name" value="CARBMTKINASE"/>
</dbReference>
<name>X1BBS6_9ZZZZ</name>
<proteinExistence type="inferred from homology"/>
<dbReference type="NCBIfam" id="NF009007">
    <property type="entry name" value="PRK12352.1"/>
    <property type="match status" value="1"/>
</dbReference>
<dbReference type="NCBIfam" id="TIGR00746">
    <property type="entry name" value="arcC"/>
    <property type="match status" value="1"/>
</dbReference>
<comment type="similarity">
    <text evidence="1">Belongs to the carbamate kinase family.</text>
</comment>